<organism evidence="5 6">
    <name type="scientific">Modestobacter caceresii</name>
    <dbReference type="NCBI Taxonomy" id="1522368"/>
    <lineage>
        <taxon>Bacteria</taxon>
        <taxon>Bacillati</taxon>
        <taxon>Actinomycetota</taxon>
        <taxon>Actinomycetes</taxon>
        <taxon>Geodermatophilales</taxon>
        <taxon>Geodermatophilaceae</taxon>
        <taxon>Modestobacter</taxon>
    </lineage>
</organism>
<reference evidence="5 6" key="1">
    <citation type="submission" date="2014-07" db="EMBL/GenBank/DDBJ databases">
        <title>Biosystematic studies on Modestobacter strains isolated from extreme hyper-arid desert soil and from historic building.</title>
        <authorList>
            <person name="Bukarasam K."/>
            <person name="Bull A."/>
            <person name="Girard G."/>
            <person name="van Wezel G."/>
            <person name="Goodfellow M."/>
        </authorList>
    </citation>
    <scope>NUCLEOTIDE SEQUENCE [LARGE SCALE GENOMIC DNA]</scope>
    <source>
        <strain evidence="5 6">KNN45-2b</strain>
    </source>
</reference>
<dbReference type="EMBL" id="JPMX01000020">
    <property type="protein sequence ID" value="KGH47598.1"/>
    <property type="molecule type" value="Genomic_DNA"/>
</dbReference>
<dbReference type="OrthoDB" id="9802039at2"/>
<keyword evidence="6" id="KW-1185">Reference proteome</keyword>
<proteinExistence type="predicted"/>
<dbReference type="PRINTS" id="PR00040">
    <property type="entry name" value="HTHMERR"/>
</dbReference>
<dbReference type="PANTHER" id="PTHR30204">
    <property type="entry name" value="REDOX-CYCLING DRUG-SENSING TRANSCRIPTIONAL ACTIVATOR SOXR"/>
    <property type="match status" value="1"/>
</dbReference>
<dbReference type="InterPro" id="IPR009061">
    <property type="entry name" value="DNA-bd_dom_put_sf"/>
</dbReference>
<dbReference type="InterPro" id="IPR015358">
    <property type="entry name" value="Tscrpt_reg_MerR_DNA-bd"/>
</dbReference>
<accession>A0A098Y9R5</accession>
<evidence type="ECO:0000256" key="1">
    <source>
        <dbReference type="ARBA" id="ARBA00023015"/>
    </source>
</evidence>
<evidence type="ECO:0000259" key="4">
    <source>
        <dbReference type="PROSITE" id="PS50937"/>
    </source>
</evidence>
<dbReference type="Pfam" id="PF00376">
    <property type="entry name" value="MerR"/>
    <property type="match status" value="1"/>
</dbReference>
<dbReference type="Proteomes" id="UP000029713">
    <property type="component" value="Unassembled WGS sequence"/>
</dbReference>
<gene>
    <name evidence="5" type="ORF">IN07_06235</name>
</gene>
<dbReference type="RefSeq" id="WP_036334380.1">
    <property type="nucleotide sequence ID" value="NZ_JPMX01000020.1"/>
</dbReference>
<dbReference type="GO" id="GO:0003700">
    <property type="term" value="F:DNA-binding transcription factor activity"/>
    <property type="evidence" value="ECO:0007669"/>
    <property type="project" value="InterPro"/>
</dbReference>
<keyword evidence="2" id="KW-0238">DNA-binding</keyword>
<dbReference type="STRING" id="1522368.IN07_06235"/>
<feature type="domain" description="HTH merR-type" evidence="4">
    <location>
        <begin position="9"/>
        <end position="77"/>
    </location>
</feature>
<dbReference type="PROSITE" id="PS50937">
    <property type="entry name" value="HTH_MERR_2"/>
    <property type="match status" value="1"/>
</dbReference>
<dbReference type="InterPro" id="IPR000551">
    <property type="entry name" value="MerR-type_HTH_dom"/>
</dbReference>
<dbReference type="Gene3D" id="1.10.1660.10">
    <property type="match status" value="1"/>
</dbReference>
<dbReference type="Pfam" id="PF09278">
    <property type="entry name" value="MerR-DNA-bind"/>
    <property type="match status" value="1"/>
</dbReference>
<evidence type="ECO:0000256" key="3">
    <source>
        <dbReference type="ARBA" id="ARBA00023163"/>
    </source>
</evidence>
<dbReference type="AlphaFoldDB" id="A0A098Y9R5"/>
<evidence type="ECO:0000313" key="5">
    <source>
        <dbReference type="EMBL" id="KGH47598.1"/>
    </source>
</evidence>
<comment type="caution">
    <text evidence="5">The sequence shown here is derived from an EMBL/GenBank/DDBJ whole genome shotgun (WGS) entry which is preliminary data.</text>
</comment>
<sequence>MVEVKVADGLTVGQVAEASGVAASAVRFYGQHGLISSVRTSGNQRRFGPDAACRVKVARVSQRIGLTVAEVAAVLAELPSDPTPADWGRVHDALVAEAEARIGDLRTQLQLLSSGELLCQL</sequence>
<dbReference type="GO" id="GO:0003677">
    <property type="term" value="F:DNA binding"/>
    <property type="evidence" value="ECO:0007669"/>
    <property type="project" value="UniProtKB-KW"/>
</dbReference>
<evidence type="ECO:0000313" key="6">
    <source>
        <dbReference type="Proteomes" id="UP000029713"/>
    </source>
</evidence>
<protein>
    <recommendedName>
        <fullName evidence="4">HTH merR-type domain-containing protein</fullName>
    </recommendedName>
</protein>
<dbReference type="SUPFAM" id="SSF46955">
    <property type="entry name" value="Putative DNA-binding domain"/>
    <property type="match status" value="1"/>
</dbReference>
<dbReference type="InterPro" id="IPR047057">
    <property type="entry name" value="MerR_fam"/>
</dbReference>
<dbReference type="PANTHER" id="PTHR30204:SF0">
    <property type="entry name" value="REDOX-SENSITIVE TRANSCRIPTIONAL ACTIVATOR SOXR"/>
    <property type="match status" value="1"/>
</dbReference>
<keyword evidence="1" id="KW-0805">Transcription regulation</keyword>
<keyword evidence="3" id="KW-0804">Transcription</keyword>
<name>A0A098Y9R5_9ACTN</name>
<evidence type="ECO:0000256" key="2">
    <source>
        <dbReference type="ARBA" id="ARBA00023125"/>
    </source>
</evidence>
<dbReference type="SMART" id="SM00422">
    <property type="entry name" value="HTH_MERR"/>
    <property type="match status" value="1"/>
</dbReference>